<evidence type="ECO:0000313" key="6">
    <source>
        <dbReference type="EMBL" id="GMM59771.1"/>
    </source>
</evidence>
<dbReference type="PANTHER" id="PTHR35005">
    <property type="entry name" value="3-DEHYDRO-SCYLLO-INOSOSE HYDROLASE"/>
    <property type="match status" value="1"/>
</dbReference>
<dbReference type="PANTHER" id="PTHR35005:SF1">
    <property type="entry name" value="2-AMINO-5-FORMYLAMINO-6-RIBOSYLAMINOPYRIMIDIN-4(3H)-ONE 5'-MONOPHOSPHATE DEFORMYLASE"/>
    <property type="match status" value="1"/>
</dbReference>
<dbReference type="InterPro" id="IPR003785">
    <property type="entry name" value="Creatininase/forma_Hydrolase"/>
</dbReference>
<evidence type="ECO:0000256" key="1">
    <source>
        <dbReference type="ARBA" id="ARBA00001947"/>
    </source>
</evidence>
<keyword evidence="7" id="KW-1185">Reference proteome</keyword>
<evidence type="ECO:0000313" key="7">
    <source>
        <dbReference type="Proteomes" id="UP001187221"/>
    </source>
</evidence>
<dbReference type="Proteomes" id="UP001187221">
    <property type="component" value="Unassembled WGS sequence"/>
</dbReference>
<keyword evidence="2" id="KW-0479">Metal-binding</keyword>
<dbReference type="Gene3D" id="3.40.50.10310">
    <property type="entry name" value="Creatininase"/>
    <property type="match status" value="1"/>
</dbReference>
<protein>
    <submittedName>
        <fullName evidence="6">Creatininase family protein</fullName>
    </submittedName>
</protein>
<dbReference type="InterPro" id="IPR024087">
    <property type="entry name" value="Creatininase-like_sf"/>
</dbReference>
<sequence>MNCVRPHALQDLSHAAFAERIANDRPVIVLPLGSQEEQGPHAPMGDFLAAERIALAAAEAAGAVCAPVLPFGFAEFFRGFPGGVQLRGSTFRAVLRDMIDSFLDHGLDRIVIVNGHSTNAPLIAEVVHAVRRETGVVVPAVHLWRSLPDAVWEEAHGDKAAAARGHGADPVTSVMMYLAPGLVGQAKSGATPRKPVFGLPSDPHFASARFGGTSIDFPLDAGEVADDGIGSGDPSLSSARAGQIFTRFLIGHVADFLRHFQKSDPRRPDLAPGAPK</sequence>
<keyword evidence="3" id="KW-0378">Hydrolase</keyword>
<reference evidence="6 7" key="1">
    <citation type="submission" date="2023-06" db="EMBL/GenBank/DDBJ databases">
        <title>Draft genome sequence of Novosphingobium sp. strain IK01.</title>
        <authorList>
            <person name="Hatamoto M."/>
            <person name="Ikarashi T."/>
            <person name="Yamaguchi T."/>
        </authorList>
    </citation>
    <scope>NUCLEOTIDE SEQUENCE [LARGE SCALE GENOMIC DNA]</scope>
    <source>
        <strain evidence="6 7">IK01</strain>
    </source>
</reference>
<evidence type="ECO:0000256" key="2">
    <source>
        <dbReference type="ARBA" id="ARBA00022723"/>
    </source>
</evidence>
<comment type="cofactor">
    <cofactor evidence="1">
        <name>Zn(2+)</name>
        <dbReference type="ChEBI" id="CHEBI:29105"/>
    </cofactor>
</comment>
<name>A0ABQ6P6M9_9SPHN</name>
<dbReference type="SUPFAM" id="SSF102215">
    <property type="entry name" value="Creatininase"/>
    <property type="match status" value="1"/>
</dbReference>
<evidence type="ECO:0000256" key="4">
    <source>
        <dbReference type="ARBA" id="ARBA00022833"/>
    </source>
</evidence>
<comment type="caution">
    <text evidence="6">The sequence shown here is derived from an EMBL/GenBank/DDBJ whole genome shotgun (WGS) entry which is preliminary data.</text>
</comment>
<organism evidence="6 7">
    <name type="scientific">Novosphingobium pituita</name>
    <dbReference type="NCBI Taxonomy" id="3056842"/>
    <lineage>
        <taxon>Bacteria</taxon>
        <taxon>Pseudomonadati</taxon>
        <taxon>Pseudomonadota</taxon>
        <taxon>Alphaproteobacteria</taxon>
        <taxon>Sphingomonadales</taxon>
        <taxon>Sphingomonadaceae</taxon>
        <taxon>Novosphingobium</taxon>
    </lineage>
</organism>
<dbReference type="Pfam" id="PF02633">
    <property type="entry name" value="Creatininase"/>
    <property type="match status" value="1"/>
</dbReference>
<proteinExistence type="inferred from homology"/>
<gene>
    <name evidence="6" type="ORF">NUTIK01_05480</name>
</gene>
<dbReference type="EMBL" id="BTFW01000001">
    <property type="protein sequence ID" value="GMM59771.1"/>
    <property type="molecule type" value="Genomic_DNA"/>
</dbReference>
<evidence type="ECO:0000256" key="3">
    <source>
        <dbReference type="ARBA" id="ARBA00022801"/>
    </source>
</evidence>
<evidence type="ECO:0000256" key="5">
    <source>
        <dbReference type="ARBA" id="ARBA00024029"/>
    </source>
</evidence>
<dbReference type="RefSeq" id="WP_317973615.1">
    <property type="nucleotide sequence ID" value="NZ_BTFW01000001.1"/>
</dbReference>
<keyword evidence="4" id="KW-0862">Zinc</keyword>
<comment type="similarity">
    <text evidence="5">Belongs to the creatininase superfamily.</text>
</comment>
<accession>A0ABQ6P6M9</accession>